<dbReference type="Gene3D" id="1.10.1040.20">
    <property type="entry name" value="ProC-like, C-terminal domain"/>
    <property type="match status" value="1"/>
</dbReference>
<comment type="caution">
    <text evidence="8">Lacks conserved residue(s) required for the propagation of feature annotation.</text>
</comment>
<feature type="active site" description="Proton donor" evidence="8">
    <location>
        <position position="282"/>
    </location>
</feature>
<evidence type="ECO:0000313" key="10">
    <source>
        <dbReference type="EMBL" id="RLK52601.1"/>
    </source>
</evidence>
<reference evidence="10 11" key="1">
    <citation type="journal article" date="2015" name="Stand. Genomic Sci.">
        <title>Genomic Encyclopedia of Bacterial and Archaeal Type Strains, Phase III: the genomes of soil and plant-associated and newly described type strains.</title>
        <authorList>
            <person name="Whitman W.B."/>
            <person name="Woyke T."/>
            <person name="Klenk H.P."/>
            <person name="Zhou Y."/>
            <person name="Lilburn T.G."/>
            <person name="Beck B.J."/>
            <person name="De Vos P."/>
            <person name="Vandamme P."/>
            <person name="Eisen J.A."/>
            <person name="Garrity G."/>
            <person name="Hugenholtz P."/>
            <person name="Kyrpides N.C."/>
        </authorList>
    </citation>
    <scope>NUCLEOTIDE SEQUENCE [LARGE SCALE GENOMIC DNA]</scope>
    <source>
        <strain evidence="10 11">S2T63</strain>
    </source>
</reference>
<evidence type="ECO:0000256" key="2">
    <source>
        <dbReference type="ARBA" id="ARBA00009256"/>
    </source>
</evidence>
<sequence length="546" mass="55973">MSDRPPLPALGTVDVVGDGRMGRALVARLRDAGVAVAPPLGRGVVPHAEIVLLAVPDAQIAAAAALVPIGAIVGHLSGATTLAPLAHADAFSVHPLRSVTGADAAFDGVPAALSASSDRAYDAALALVRTLGLAAFEVADADRAAYHAAASVAANYLTAVAGFAEELAASAGVPLSALEPLVTGTVDTWQRLGAAAALTGPVARGDDDTVARQRGAVAERTPERLALFDALTQATRDLAASEPGGVAPAPRVVRTVSELRDVLSTARPVRFVPTMGALHEGHLSLLRAARSDGGTVVLSIFVNPTQFDEQADLDAYPRTVKRDLELARTAGVDVVFLPTAAEMYPAGAATSVRVRGPLTETLEGARRGPGHFDGVATIVLSLLQVVRPVAAYFGAKDAQQVAVVRRMVADLRVPVDIVVCPTSREPDGLARSSRNVRLSAPDRERALAISRGLRAATDAVATGIRDAARLCDAVSHVLAEAGVAPEYVAFVDPDTFVPVADLDGPAVLAVAARVGETRLIDNVILAPADPPVIPSVTPPVIPGGAP</sequence>
<feature type="binding site" evidence="8">
    <location>
        <position position="306"/>
    </location>
    <ligand>
        <name>beta-alanine</name>
        <dbReference type="ChEBI" id="CHEBI:57966"/>
    </ligand>
</feature>
<feature type="binding site" evidence="8">
    <location>
        <position position="306"/>
    </location>
    <ligand>
        <name>(R)-pantoate</name>
        <dbReference type="ChEBI" id="CHEBI:15980"/>
    </ligand>
</feature>
<dbReference type="UniPathway" id="UPA00028">
    <property type="reaction ID" value="UER00005"/>
</dbReference>
<name>A0A498CKG2_9MICO</name>
<evidence type="ECO:0000256" key="4">
    <source>
        <dbReference type="ARBA" id="ARBA00022655"/>
    </source>
</evidence>
<feature type="binding site" evidence="8">
    <location>
        <begin position="275"/>
        <end position="282"/>
    </location>
    <ligand>
        <name>ATP</name>
        <dbReference type="ChEBI" id="CHEBI:30616"/>
    </ligand>
</feature>
<keyword evidence="11" id="KW-1185">Reference proteome</keyword>
<dbReference type="PANTHER" id="PTHR21299:SF1">
    <property type="entry name" value="PANTOATE--BETA-ALANINE LIGASE"/>
    <property type="match status" value="1"/>
</dbReference>
<protein>
    <recommendedName>
        <fullName evidence="8">Pantothenate synthetase</fullName>
        <shortName evidence="8">PS</shortName>
        <ecNumber evidence="8">6.3.2.1</ecNumber>
    </recommendedName>
    <alternativeName>
        <fullName evidence="8">Pantoate--beta-alanine ligase</fullName>
    </alternativeName>
    <alternativeName>
        <fullName evidence="8">Pantoate-activating enzyme</fullName>
    </alternativeName>
</protein>
<comment type="function">
    <text evidence="8">Catalyzes the condensation of pantoate with beta-alanine in an ATP-dependent reaction via a pantoyl-adenylate intermediate.</text>
</comment>
<dbReference type="Proteomes" id="UP000273158">
    <property type="component" value="Unassembled WGS sequence"/>
</dbReference>
<keyword evidence="6 8" id="KW-0067">ATP-binding</keyword>
<evidence type="ECO:0000256" key="5">
    <source>
        <dbReference type="ARBA" id="ARBA00022741"/>
    </source>
</evidence>
<dbReference type="InterPro" id="IPR018931">
    <property type="entry name" value="DUF2520"/>
</dbReference>
<dbReference type="InterPro" id="IPR014729">
    <property type="entry name" value="Rossmann-like_a/b/a_fold"/>
</dbReference>
<dbReference type="InterPro" id="IPR042176">
    <property type="entry name" value="Pantoate_ligase_C"/>
</dbReference>
<comment type="similarity">
    <text evidence="2 8">Belongs to the pantothenate synthetase family.</text>
</comment>
<evidence type="ECO:0000313" key="11">
    <source>
        <dbReference type="Proteomes" id="UP000273158"/>
    </source>
</evidence>
<feature type="domain" description="DUF2520" evidence="9">
    <location>
        <begin position="110"/>
        <end position="235"/>
    </location>
</feature>
<keyword evidence="5 8" id="KW-0547">Nucleotide-binding</keyword>
<gene>
    <name evidence="8" type="primary">panC</name>
    <name evidence="10" type="ORF">C7474_0551</name>
</gene>
<dbReference type="InterPro" id="IPR008927">
    <property type="entry name" value="6-PGluconate_DH-like_C_sf"/>
</dbReference>
<comment type="caution">
    <text evidence="10">The sequence shown here is derived from an EMBL/GenBank/DDBJ whole genome shotgun (WGS) entry which is preliminary data.</text>
</comment>
<comment type="miscellaneous">
    <text evidence="8">The reaction proceeds by a bi uni uni bi ping pong mechanism.</text>
</comment>
<dbReference type="OrthoDB" id="9773087at2"/>
<dbReference type="GO" id="GO:0005829">
    <property type="term" value="C:cytosol"/>
    <property type="evidence" value="ECO:0007669"/>
    <property type="project" value="TreeGrafter"/>
</dbReference>
<dbReference type="NCBIfam" id="TIGR00018">
    <property type="entry name" value="panC"/>
    <property type="match status" value="1"/>
</dbReference>
<feature type="binding site" evidence="8">
    <location>
        <begin position="394"/>
        <end position="397"/>
    </location>
    <ligand>
        <name>ATP</name>
        <dbReference type="ChEBI" id="CHEBI:30616"/>
    </ligand>
</feature>
<evidence type="ECO:0000259" key="9">
    <source>
        <dbReference type="Pfam" id="PF10728"/>
    </source>
</evidence>
<organism evidence="10 11">
    <name type="scientific">Microbacterium telephonicum</name>
    <dbReference type="NCBI Taxonomy" id="1714841"/>
    <lineage>
        <taxon>Bacteria</taxon>
        <taxon>Bacillati</taxon>
        <taxon>Actinomycetota</taxon>
        <taxon>Actinomycetes</taxon>
        <taxon>Micrococcales</taxon>
        <taxon>Microbacteriaceae</taxon>
        <taxon>Microbacterium</taxon>
    </lineage>
</organism>
<dbReference type="GO" id="GO:0004592">
    <property type="term" value="F:pantoate-beta-alanine ligase activity"/>
    <property type="evidence" value="ECO:0007669"/>
    <property type="project" value="UniProtKB-UniRule"/>
</dbReference>
<proteinExistence type="inferred from homology"/>
<dbReference type="SUPFAM" id="SSF51735">
    <property type="entry name" value="NAD(P)-binding Rossmann-fold domains"/>
    <property type="match status" value="1"/>
</dbReference>
<keyword evidence="3 8" id="KW-0436">Ligase</keyword>
<evidence type="ECO:0000256" key="6">
    <source>
        <dbReference type="ARBA" id="ARBA00022840"/>
    </source>
</evidence>
<comment type="subcellular location">
    <subcellularLocation>
        <location evidence="8">Cytoplasm</location>
    </subcellularLocation>
</comment>
<dbReference type="InterPro" id="IPR036291">
    <property type="entry name" value="NAD(P)-bd_dom_sf"/>
</dbReference>
<dbReference type="Gene3D" id="3.40.50.720">
    <property type="entry name" value="NAD(P)-binding Rossmann-like Domain"/>
    <property type="match status" value="1"/>
</dbReference>
<evidence type="ECO:0000256" key="7">
    <source>
        <dbReference type="ARBA" id="ARBA00048258"/>
    </source>
</evidence>
<feature type="binding site" evidence="8">
    <location>
        <begin position="431"/>
        <end position="434"/>
    </location>
    <ligand>
        <name>ATP</name>
        <dbReference type="ChEBI" id="CHEBI:30616"/>
    </ligand>
</feature>
<dbReference type="InterPro" id="IPR037108">
    <property type="entry name" value="TM1727-like_C_sf"/>
</dbReference>
<dbReference type="EC" id="6.3.2.1" evidence="8"/>
<dbReference type="GO" id="GO:0005524">
    <property type="term" value="F:ATP binding"/>
    <property type="evidence" value="ECO:0007669"/>
    <property type="project" value="UniProtKB-KW"/>
</dbReference>
<dbReference type="Gene3D" id="3.30.1300.10">
    <property type="entry name" value="Pantoate-beta-alanine ligase, C-terminal domain"/>
    <property type="match status" value="1"/>
</dbReference>
<dbReference type="SUPFAM" id="SSF52374">
    <property type="entry name" value="Nucleotidylyl transferase"/>
    <property type="match status" value="1"/>
</dbReference>
<evidence type="ECO:0000256" key="8">
    <source>
        <dbReference type="HAMAP-Rule" id="MF_00158"/>
    </source>
</evidence>
<keyword evidence="4 8" id="KW-0566">Pantothenate biosynthesis</keyword>
<dbReference type="Pfam" id="PF02569">
    <property type="entry name" value="Pantoate_ligase"/>
    <property type="match status" value="1"/>
</dbReference>
<dbReference type="InterPro" id="IPR003721">
    <property type="entry name" value="Pantoate_ligase"/>
</dbReference>
<evidence type="ECO:0000256" key="1">
    <source>
        <dbReference type="ARBA" id="ARBA00004990"/>
    </source>
</evidence>
<dbReference type="PANTHER" id="PTHR21299">
    <property type="entry name" value="CYTIDYLATE KINASE/PANTOATE-BETA-ALANINE LIGASE"/>
    <property type="match status" value="1"/>
</dbReference>
<feature type="binding site" evidence="8">
    <location>
        <position position="400"/>
    </location>
    <ligand>
        <name>(R)-pantoate</name>
        <dbReference type="ChEBI" id="CHEBI:15980"/>
    </ligand>
</feature>
<keyword evidence="8" id="KW-0963">Cytoplasm</keyword>
<evidence type="ECO:0000256" key="3">
    <source>
        <dbReference type="ARBA" id="ARBA00022598"/>
    </source>
</evidence>
<dbReference type="GO" id="GO:0015940">
    <property type="term" value="P:pantothenate biosynthetic process"/>
    <property type="evidence" value="ECO:0007669"/>
    <property type="project" value="UniProtKB-UniRule"/>
</dbReference>
<dbReference type="EMBL" id="RCDB01000001">
    <property type="protein sequence ID" value="RLK52601.1"/>
    <property type="molecule type" value="Genomic_DNA"/>
</dbReference>
<dbReference type="AlphaFoldDB" id="A0A498CKG2"/>
<dbReference type="Gene3D" id="3.40.50.620">
    <property type="entry name" value="HUPs"/>
    <property type="match status" value="1"/>
</dbReference>
<accession>A0A498CKG2</accession>
<dbReference type="HAMAP" id="MF_00158">
    <property type="entry name" value="PanC"/>
    <property type="match status" value="1"/>
</dbReference>
<comment type="catalytic activity">
    <reaction evidence="7 8">
        <text>(R)-pantoate + beta-alanine + ATP = (R)-pantothenate + AMP + diphosphate + H(+)</text>
        <dbReference type="Rhea" id="RHEA:10912"/>
        <dbReference type="ChEBI" id="CHEBI:15378"/>
        <dbReference type="ChEBI" id="CHEBI:15980"/>
        <dbReference type="ChEBI" id="CHEBI:29032"/>
        <dbReference type="ChEBI" id="CHEBI:30616"/>
        <dbReference type="ChEBI" id="CHEBI:33019"/>
        <dbReference type="ChEBI" id="CHEBI:57966"/>
        <dbReference type="ChEBI" id="CHEBI:456215"/>
        <dbReference type="EC" id="6.3.2.1"/>
    </reaction>
</comment>
<dbReference type="SUPFAM" id="SSF48179">
    <property type="entry name" value="6-phosphogluconate dehydrogenase C-terminal domain-like"/>
    <property type="match status" value="1"/>
</dbReference>
<dbReference type="Pfam" id="PF10728">
    <property type="entry name" value="DUF2520"/>
    <property type="match status" value="1"/>
</dbReference>
<comment type="pathway">
    <text evidence="1 8">Cofactor biosynthesis; (R)-pantothenate biosynthesis; (R)-pantothenate from (R)-pantoate and beta-alanine: step 1/1.</text>
</comment>
<dbReference type="CDD" id="cd00560">
    <property type="entry name" value="PanC"/>
    <property type="match status" value="1"/>
</dbReference>
<dbReference type="RefSeq" id="WP_121057416.1">
    <property type="nucleotide sequence ID" value="NZ_RCDB01000001.1"/>
</dbReference>
<comment type="subunit">
    <text evidence="8">Homodimer.</text>
</comment>